<dbReference type="InterPro" id="IPR007630">
    <property type="entry name" value="RNA_pol_sigma70_r4"/>
</dbReference>
<evidence type="ECO:0000259" key="5">
    <source>
        <dbReference type="Pfam" id="PF04542"/>
    </source>
</evidence>
<dbReference type="NCBIfam" id="TIGR02937">
    <property type="entry name" value="sigma70-ECF"/>
    <property type="match status" value="1"/>
</dbReference>
<dbReference type="Gene3D" id="1.20.140.160">
    <property type="match status" value="1"/>
</dbReference>
<dbReference type="HOGENOM" id="CLU_014793_8_1_7"/>
<dbReference type="InterPro" id="IPR007627">
    <property type="entry name" value="RNA_pol_sigma70_r2"/>
</dbReference>
<dbReference type="SUPFAM" id="SSF88946">
    <property type="entry name" value="Sigma2 domain of RNA polymerase sigma factors"/>
    <property type="match status" value="1"/>
</dbReference>
<dbReference type="InterPro" id="IPR014284">
    <property type="entry name" value="RNA_pol_sigma-70_dom"/>
</dbReference>
<evidence type="ECO:0000256" key="3">
    <source>
        <dbReference type="ARBA" id="ARBA00023125"/>
    </source>
</evidence>
<keyword evidence="2" id="KW-0731">Sigma factor</keyword>
<accession>I0EM31</accession>
<dbReference type="InterPro" id="IPR013324">
    <property type="entry name" value="RNA_pol_sigma_r3/r4-like"/>
</dbReference>
<dbReference type="GO" id="GO:0016987">
    <property type="term" value="F:sigma factor activity"/>
    <property type="evidence" value="ECO:0007669"/>
    <property type="project" value="UniProtKB-KW"/>
</dbReference>
<feature type="domain" description="RNA polymerase sigma-70 region 4" evidence="6">
    <location>
        <begin position="196"/>
        <end position="244"/>
    </location>
</feature>
<dbReference type="Pfam" id="PF04545">
    <property type="entry name" value="Sigma70_r4"/>
    <property type="match status" value="1"/>
</dbReference>
<keyword evidence="7" id="KW-0282">Flagellum</keyword>
<dbReference type="Proteomes" id="UP000005010">
    <property type="component" value="Chromosome"/>
</dbReference>
<dbReference type="PATRIC" id="fig|182217.3.peg.771"/>
<name>I0EM31_HELC0</name>
<dbReference type="GO" id="GO:0006352">
    <property type="term" value="P:DNA-templated transcription initiation"/>
    <property type="evidence" value="ECO:0007669"/>
    <property type="project" value="InterPro"/>
</dbReference>
<keyword evidence="7" id="KW-0966">Cell projection</keyword>
<dbReference type="PRINTS" id="PR00046">
    <property type="entry name" value="SIGMA70FCT"/>
</dbReference>
<dbReference type="CDD" id="cd06171">
    <property type="entry name" value="Sigma70_r4"/>
    <property type="match status" value="1"/>
</dbReference>
<protein>
    <submittedName>
        <fullName evidence="7">Flagellar biosynthesis sigma factor</fullName>
    </submittedName>
</protein>
<dbReference type="GO" id="GO:0003677">
    <property type="term" value="F:DNA binding"/>
    <property type="evidence" value="ECO:0007669"/>
    <property type="project" value="UniProtKB-KW"/>
</dbReference>
<dbReference type="PANTHER" id="PTHR30385">
    <property type="entry name" value="SIGMA FACTOR F FLAGELLAR"/>
    <property type="match status" value="1"/>
</dbReference>
<keyword evidence="7" id="KW-0969">Cilium</keyword>
<dbReference type="NCBIfam" id="TIGR02479">
    <property type="entry name" value="FliA_WhiG"/>
    <property type="match status" value="1"/>
</dbReference>
<keyword evidence="1" id="KW-0805">Transcription regulation</keyword>
<dbReference type="InterPro" id="IPR012845">
    <property type="entry name" value="RNA_pol_sigma_FliA_WhiG"/>
</dbReference>
<dbReference type="GO" id="GO:0003899">
    <property type="term" value="F:DNA-directed RNA polymerase activity"/>
    <property type="evidence" value="ECO:0007669"/>
    <property type="project" value="InterPro"/>
</dbReference>
<organism evidence="7 8">
    <name type="scientific">Helicobacter cetorum (strain ATCC BAA-429 / MIT 00-7128)</name>
    <dbReference type="NCBI Taxonomy" id="182217"/>
    <lineage>
        <taxon>Bacteria</taxon>
        <taxon>Pseudomonadati</taxon>
        <taxon>Campylobacterota</taxon>
        <taxon>Epsilonproteobacteria</taxon>
        <taxon>Campylobacterales</taxon>
        <taxon>Helicobacteraceae</taxon>
        <taxon>Helicobacter</taxon>
    </lineage>
</organism>
<reference evidence="8" key="1">
    <citation type="submission" date="2012-04" db="EMBL/GenBank/DDBJ databases">
        <title>Complete genome sequence of Helicobacter cetorum strain MIT 00-7128.</title>
        <authorList>
            <person name="Kersulyte D."/>
            <person name="Berg D.E."/>
        </authorList>
    </citation>
    <scope>NUCLEOTIDE SEQUENCE [LARGE SCALE GENOMIC DNA]</scope>
    <source>
        <strain evidence="8">MIT 00-7128</strain>
    </source>
</reference>
<dbReference type="Gene3D" id="1.10.1740.10">
    <property type="match status" value="1"/>
</dbReference>
<evidence type="ECO:0000259" key="6">
    <source>
        <dbReference type="Pfam" id="PF04545"/>
    </source>
</evidence>
<evidence type="ECO:0000313" key="7">
    <source>
        <dbReference type="EMBL" id="AFI04000.1"/>
    </source>
</evidence>
<sequence>MQDFDNFENSEALEKPKNVEKILNAYDKQQHHNQDELALQYLPAVRAMAFRLKERLPSSIDFNDLVSIGTEELIKLARRYESALNDSFWGYARMRVNGAMLDYLRSLDVVSRSSRKLIKNIDNETTKYLNEHGIEPNDEYLAQTLGEDIEKIREAKVASDVYALVPIDEQFNAIEQDQITKKIETEELLEHVQAILSTMGQREQTLIQLYYFEELNLSEIKEILGITESRISQIIKEVIKKVRKSLGANHG</sequence>
<evidence type="ECO:0000256" key="2">
    <source>
        <dbReference type="ARBA" id="ARBA00023082"/>
    </source>
</evidence>
<evidence type="ECO:0000256" key="1">
    <source>
        <dbReference type="ARBA" id="ARBA00023015"/>
    </source>
</evidence>
<dbReference type="SUPFAM" id="SSF88659">
    <property type="entry name" value="Sigma3 and sigma4 domains of RNA polymerase sigma factors"/>
    <property type="match status" value="2"/>
</dbReference>
<dbReference type="AlphaFoldDB" id="I0EM31"/>
<keyword evidence="8" id="KW-1185">Reference proteome</keyword>
<dbReference type="eggNOG" id="COG1191">
    <property type="taxonomic scope" value="Bacteria"/>
</dbReference>
<dbReference type="EMBL" id="CP003479">
    <property type="protein sequence ID" value="AFI04000.1"/>
    <property type="molecule type" value="Genomic_DNA"/>
</dbReference>
<keyword evidence="4" id="KW-0804">Transcription</keyword>
<proteinExistence type="predicted"/>
<dbReference type="NCBIfam" id="NF005413">
    <property type="entry name" value="PRK06986.1"/>
    <property type="match status" value="1"/>
</dbReference>
<dbReference type="InterPro" id="IPR013325">
    <property type="entry name" value="RNA_pol_sigma_r2"/>
</dbReference>
<dbReference type="STRING" id="182217.HCW_03605"/>
<evidence type="ECO:0000256" key="4">
    <source>
        <dbReference type="ARBA" id="ARBA00023163"/>
    </source>
</evidence>
<dbReference type="InterPro" id="IPR000943">
    <property type="entry name" value="RNA_pol_sigma70"/>
</dbReference>
<dbReference type="PANTHER" id="PTHR30385:SF7">
    <property type="entry name" value="RNA POLYMERASE SIGMA FACTOR FLIA"/>
    <property type="match status" value="1"/>
</dbReference>
<dbReference type="KEGG" id="hce:HCW_03605"/>
<evidence type="ECO:0000313" key="8">
    <source>
        <dbReference type="Proteomes" id="UP000005010"/>
    </source>
</evidence>
<feature type="domain" description="RNA polymerase sigma-70 region 2" evidence="5">
    <location>
        <begin position="39"/>
        <end position="107"/>
    </location>
</feature>
<dbReference type="Pfam" id="PF04542">
    <property type="entry name" value="Sigma70_r2"/>
    <property type="match status" value="1"/>
</dbReference>
<gene>
    <name evidence="7" type="primary">fliA</name>
    <name evidence="7" type="ordered locus">HCW_03605</name>
</gene>
<keyword evidence="3" id="KW-0238">DNA-binding</keyword>